<keyword evidence="2" id="KW-1185">Reference proteome</keyword>
<dbReference type="RefSeq" id="WP_260191549.1">
    <property type="nucleotide sequence ID" value="NZ_JAFFZE010000011.1"/>
</dbReference>
<organism evidence="1 2">
    <name type="scientific">Actinophytocola gossypii</name>
    <dbReference type="NCBI Taxonomy" id="2812003"/>
    <lineage>
        <taxon>Bacteria</taxon>
        <taxon>Bacillati</taxon>
        <taxon>Actinomycetota</taxon>
        <taxon>Actinomycetes</taxon>
        <taxon>Pseudonocardiales</taxon>
        <taxon>Pseudonocardiaceae</taxon>
    </lineage>
</organism>
<sequence>MTTTHLTTGIWAAVQDGCPLRCGVEGSDMANLIIGEDGGIELQLDATTMRRLAEVSAQAVSEMDVLYERGR</sequence>
<comment type="caution">
    <text evidence="1">The sequence shown here is derived from an EMBL/GenBank/DDBJ whole genome shotgun (WGS) entry which is preliminary data.</text>
</comment>
<evidence type="ECO:0008006" key="3">
    <source>
        <dbReference type="Google" id="ProtNLM"/>
    </source>
</evidence>
<evidence type="ECO:0000313" key="2">
    <source>
        <dbReference type="Proteomes" id="UP001156441"/>
    </source>
</evidence>
<protein>
    <recommendedName>
        <fullName evidence="3">DUF397 domain-containing protein</fullName>
    </recommendedName>
</protein>
<accession>A0ABT2J8G8</accession>
<reference evidence="1 2" key="1">
    <citation type="submission" date="2021-02" db="EMBL/GenBank/DDBJ databases">
        <title>Actinophytocola xerophila sp. nov., isolated from soil of cotton cropping field.</title>
        <authorList>
            <person name="Huang R."/>
            <person name="Chen X."/>
            <person name="Ge X."/>
            <person name="Liu W."/>
        </authorList>
    </citation>
    <scope>NUCLEOTIDE SEQUENCE [LARGE SCALE GENOMIC DNA]</scope>
    <source>
        <strain evidence="1 2">S1-96</strain>
    </source>
</reference>
<name>A0ABT2J8G8_9PSEU</name>
<proteinExistence type="predicted"/>
<dbReference type="Proteomes" id="UP001156441">
    <property type="component" value="Unassembled WGS sequence"/>
</dbReference>
<evidence type="ECO:0000313" key="1">
    <source>
        <dbReference type="EMBL" id="MCT2584152.1"/>
    </source>
</evidence>
<gene>
    <name evidence="1" type="ORF">JT362_13595</name>
</gene>
<dbReference type="EMBL" id="JAFFZE010000011">
    <property type="protein sequence ID" value="MCT2584152.1"/>
    <property type="molecule type" value="Genomic_DNA"/>
</dbReference>